<feature type="compositionally biased region" description="Polar residues" evidence="3">
    <location>
        <begin position="324"/>
        <end position="344"/>
    </location>
</feature>
<feature type="region of interest" description="Disordered" evidence="3">
    <location>
        <begin position="390"/>
        <end position="429"/>
    </location>
</feature>
<keyword evidence="4" id="KW-0812">Transmembrane</keyword>
<dbReference type="Pfam" id="PF13490">
    <property type="entry name" value="zf-HC2"/>
    <property type="match status" value="1"/>
</dbReference>
<feature type="compositionally biased region" description="Polar residues" evidence="3">
    <location>
        <begin position="260"/>
        <end position="275"/>
    </location>
</feature>
<dbReference type="RefSeq" id="WP_188591263.1">
    <property type="nucleotide sequence ID" value="NZ_BMFU01000001.1"/>
</dbReference>
<proteinExistence type="inferred from homology"/>
<feature type="compositionally biased region" description="Polar residues" evidence="3">
    <location>
        <begin position="153"/>
        <end position="192"/>
    </location>
</feature>
<dbReference type="Gene3D" id="1.10.10.1320">
    <property type="entry name" value="Anti-sigma factor, zinc-finger domain"/>
    <property type="match status" value="1"/>
</dbReference>
<dbReference type="Proteomes" id="UP000652153">
    <property type="component" value="Unassembled WGS sequence"/>
</dbReference>
<evidence type="ECO:0000313" key="7">
    <source>
        <dbReference type="Proteomes" id="UP000652153"/>
    </source>
</evidence>
<feature type="compositionally biased region" description="Polar residues" evidence="3">
    <location>
        <begin position="285"/>
        <end position="301"/>
    </location>
</feature>
<organism evidence="6 7">
    <name type="scientific">Paenibacillus silvae</name>
    <dbReference type="NCBI Taxonomy" id="1325358"/>
    <lineage>
        <taxon>Bacteria</taxon>
        <taxon>Bacillati</taxon>
        <taxon>Bacillota</taxon>
        <taxon>Bacilli</taxon>
        <taxon>Bacillales</taxon>
        <taxon>Paenibacillaceae</taxon>
        <taxon>Paenibacillus</taxon>
    </lineage>
</organism>
<feature type="domain" description="Putative zinc-finger" evidence="5">
    <location>
        <begin position="3"/>
        <end position="37"/>
    </location>
</feature>
<evidence type="ECO:0000256" key="2">
    <source>
        <dbReference type="ARBA" id="ARBA00024438"/>
    </source>
</evidence>
<evidence type="ECO:0000256" key="4">
    <source>
        <dbReference type="SAM" id="Phobius"/>
    </source>
</evidence>
<evidence type="ECO:0000256" key="3">
    <source>
        <dbReference type="SAM" id="MobiDB-lite"/>
    </source>
</evidence>
<accession>A0ABQ1Z2C6</accession>
<protein>
    <recommendedName>
        <fullName evidence="2">Anti-sigma-W factor RsiW</fullName>
    </recommendedName>
</protein>
<keyword evidence="4" id="KW-1133">Transmembrane helix</keyword>
<dbReference type="InterPro" id="IPR027383">
    <property type="entry name" value="Znf_put"/>
</dbReference>
<dbReference type="EMBL" id="BMFU01000001">
    <property type="protein sequence ID" value="GGH45342.1"/>
    <property type="molecule type" value="Genomic_DNA"/>
</dbReference>
<dbReference type="InterPro" id="IPR041916">
    <property type="entry name" value="Anti_sigma_zinc_sf"/>
</dbReference>
<feature type="transmembrane region" description="Helical" evidence="4">
    <location>
        <begin position="115"/>
        <end position="137"/>
    </location>
</feature>
<comment type="similarity">
    <text evidence="1">Belongs to the zinc-associated anti-sigma factor (ZAS) superfamily. Anti-sigma-W factor family.</text>
</comment>
<sequence length="429" mass="45897">MKCEEVVEWMHRYLDHDLSEAEATQMLQHVAKCPECAENFSMLRALSRELEDLPKVSPRFSLVDAIMPQLDAIDEARKEQSSTVQEMSPVPAAFENLQRSSSGERKAKTKWFNSMAGRMSMGATAAAVVLGFAIFGYKPEQIENADSMMMKSGASQESNAGQSALSMEVNNDQGSSPSQEDGSVTAPDSNDSLQERSEQPQADQPEAGNGTETQAPDHQADQKPVEPSTRGADAPDQGKQESSPSVDAAPSQKNEKPNQGLDQKQPGTNAGNGADSNAMDPKSMPEQNDQADETFSAQTIIPNEDAPARGITNNDSGAGGDTADGQQSQGLTATDPGNTGSDATTAKEWKSPDGAYVVMLMGDQLSVYAKSANDPDMLNLIEQRNIEGTLKSASWSQDGKQFSYETDKDGTTTKNSFKPNAASETPPAK</sequence>
<evidence type="ECO:0000259" key="5">
    <source>
        <dbReference type="Pfam" id="PF13490"/>
    </source>
</evidence>
<name>A0ABQ1Z2C6_9BACL</name>
<reference evidence="7" key="1">
    <citation type="journal article" date="2019" name="Int. J. Syst. Evol. Microbiol.">
        <title>The Global Catalogue of Microorganisms (GCM) 10K type strain sequencing project: providing services to taxonomists for standard genome sequencing and annotation.</title>
        <authorList>
            <consortium name="The Broad Institute Genomics Platform"/>
            <consortium name="The Broad Institute Genome Sequencing Center for Infectious Disease"/>
            <person name="Wu L."/>
            <person name="Ma J."/>
        </authorList>
    </citation>
    <scope>NUCLEOTIDE SEQUENCE [LARGE SCALE GENOMIC DNA]</scope>
    <source>
        <strain evidence="7">CGMCC 1.12770</strain>
    </source>
</reference>
<gene>
    <name evidence="6" type="ORF">GCM10008014_07320</name>
</gene>
<evidence type="ECO:0000313" key="6">
    <source>
        <dbReference type="EMBL" id="GGH45342.1"/>
    </source>
</evidence>
<comment type="caution">
    <text evidence="6">The sequence shown here is derived from an EMBL/GenBank/DDBJ whole genome shotgun (WGS) entry which is preliminary data.</text>
</comment>
<evidence type="ECO:0000256" key="1">
    <source>
        <dbReference type="ARBA" id="ARBA00024353"/>
    </source>
</evidence>
<feature type="region of interest" description="Disordered" evidence="3">
    <location>
        <begin position="151"/>
        <end position="352"/>
    </location>
</feature>
<keyword evidence="7" id="KW-1185">Reference proteome</keyword>
<keyword evidence="4" id="KW-0472">Membrane</keyword>
<feature type="compositionally biased region" description="Polar residues" evidence="3">
    <location>
        <begin position="391"/>
        <end position="404"/>
    </location>
</feature>